<feature type="signal peptide" evidence="2">
    <location>
        <begin position="1"/>
        <end position="17"/>
    </location>
</feature>
<sequence>MNCFLAILACLTAVTLASPVDDVIIEFLANGEAMCRTNCNRHHNRNNPISPWNDCPPTNCPPPFRPPNCGAPDCSIIANRVRGVHFDHPSDPNRFIVCAPLDAVTWAPKERWCGCGTLFSSLSDPTKCVHPWDWTQVCGTQPNPPTLSTENCGEVDCPDCDNGGNTLPPTAEETLPTSPIPTTTPPPNGNCPCPCIPCVWWPCQPCPNNCACNNQQQPVQQPRPPMRPNNPWEQPIQQPRPPMRPNHPWEQQPVDPVWPNHPWDQTPNNPWNQQPWHQMDAEEEKEE</sequence>
<evidence type="ECO:0000313" key="4">
    <source>
        <dbReference type="Proteomes" id="UP000183832"/>
    </source>
</evidence>
<gene>
    <name evidence="3" type="ORF">CLUMA_CG007531</name>
</gene>
<evidence type="ECO:0000256" key="2">
    <source>
        <dbReference type="SAM" id="SignalP"/>
    </source>
</evidence>
<feature type="region of interest" description="Disordered" evidence="1">
    <location>
        <begin position="217"/>
        <end position="287"/>
    </location>
</feature>
<dbReference type="InterPro" id="IPR036508">
    <property type="entry name" value="Chitin-bd_dom_sf"/>
</dbReference>
<dbReference type="AlphaFoldDB" id="A0A1J1I520"/>
<evidence type="ECO:0000313" key="3">
    <source>
        <dbReference type="EMBL" id="CRK94006.1"/>
    </source>
</evidence>
<proteinExistence type="predicted"/>
<feature type="chain" id="PRO_5012678594" evidence="2">
    <location>
        <begin position="18"/>
        <end position="287"/>
    </location>
</feature>
<feature type="compositionally biased region" description="Polar residues" evidence="1">
    <location>
        <begin position="263"/>
        <end position="276"/>
    </location>
</feature>
<accession>A0A1J1I520</accession>
<dbReference type="Proteomes" id="UP000183832">
    <property type="component" value="Unassembled WGS sequence"/>
</dbReference>
<keyword evidence="2" id="KW-0732">Signal</keyword>
<reference evidence="3 4" key="1">
    <citation type="submission" date="2015-04" db="EMBL/GenBank/DDBJ databases">
        <authorList>
            <person name="Syromyatnikov M.Y."/>
            <person name="Popov V.N."/>
        </authorList>
    </citation>
    <scope>NUCLEOTIDE SEQUENCE [LARGE SCALE GENOMIC DNA]</scope>
</reference>
<keyword evidence="4" id="KW-1185">Reference proteome</keyword>
<dbReference type="SUPFAM" id="SSF57625">
    <property type="entry name" value="Invertebrate chitin-binding proteins"/>
    <property type="match status" value="1"/>
</dbReference>
<protein>
    <submittedName>
        <fullName evidence="3">CLUMA_CG007531, isoform A</fullName>
    </submittedName>
</protein>
<organism evidence="3 4">
    <name type="scientific">Clunio marinus</name>
    <dbReference type="NCBI Taxonomy" id="568069"/>
    <lineage>
        <taxon>Eukaryota</taxon>
        <taxon>Metazoa</taxon>
        <taxon>Ecdysozoa</taxon>
        <taxon>Arthropoda</taxon>
        <taxon>Hexapoda</taxon>
        <taxon>Insecta</taxon>
        <taxon>Pterygota</taxon>
        <taxon>Neoptera</taxon>
        <taxon>Endopterygota</taxon>
        <taxon>Diptera</taxon>
        <taxon>Nematocera</taxon>
        <taxon>Chironomoidea</taxon>
        <taxon>Chironomidae</taxon>
        <taxon>Clunio</taxon>
    </lineage>
</organism>
<dbReference type="GO" id="GO:0008061">
    <property type="term" value="F:chitin binding"/>
    <property type="evidence" value="ECO:0007669"/>
    <property type="project" value="InterPro"/>
</dbReference>
<dbReference type="EMBL" id="CVRI01000038">
    <property type="protein sequence ID" value="CRK94006.1"/>
    <property type="molecule type" value="Genomic_DNA"/>
</dbReference>
<evidence type="ECO:0000256" key="1">
    <source>
        <dbReference type="SAM" id="MobiDB-lite"/>
    </source>
</evidence>
<name>A0A1J1I520_9DIPT</name>